<gene>
    <name evidence="4" type="primary">Hspb3</name>
    <name evidence="4" type="ORF">GTO93_0005689</name>
</gene>
<evidence type="ECO:0000256" key="2">
    <source>
        <dbReference type="RuleBase" id="RU003616"/>
    </source>
</evidence>
<dbReference type="InterPro" id="IPR008978">
    <property type="entry name" value="HSP20-like_chaperone"/>
</dbReference>
<feature type="domain" description="SHSP" evidence="3">
    <location>
        <begin position="71"/>
        <end position="162"/>
    </location>
</feature>
<evidence type="ECO:0000256" key="1">
    <source>
        <dbReference type="PROSITE-ProRule" id="PRU00285"/>
    </source>
</evidence>
<dbReference type="EMBL" id="JAAWVQ010096018">
    <property type="protein sequence ID" value="MBN3280143.1"/>
    <property type="molecule type" value="Genomic_DNA"/>
</dbReference>
<evidence type="ECO:0000313" key="5">
    <source>
        <dbReference type="Proteomes" id="UP001166093"/>
    </source>
</evidence>
<dbReference type="InterPro" id="IPR033894">
    <property type="entry name" value="HSPB3"/>
</dbReference>
<evidence type="ECO:0000313" key="4">
    <source>
        <dbReference type="EMBL" id="MBN3280143.1"/>
    </source>
</evidence>
<dbReference type="PROSITE" id="PS01031">
    <property type="entry name" value="SHSP"/>
    <property type="match status" value="1"/>
</dbReference>
<feature type="non-terminal residue" evidence="4">
    <location>
        <position position="162"/>
    </location>
</feature>
<dbReference type="PANTHER" id="PTHR47097">
    <property type="entry name" value="HEAT SHOCK PROTEIN BETA-3"/>
    <property type="match status" value="1"/>
</dbReference>
<dbReference type="InterPro" id="IPR002068">
    <property type="entry name" value="A-crystallin/Hsp20_dom"/>
</dbReference>
<dbReference type="Pfam" id="PF00011">
    <property type="entry name" value="HSP20"/>
    <property type="match status" value="1"/>
</dbReference>
<keyword evidence="5" id="KW-1185">Reference proteome</keyword>
<name>A0ABS2Y155_POLSP</name>
<proteinExistence type="inferred from homology"/>
<dbReference type="PRINTS" id="PR00299">
    <property type="entry name" value="ACRYSTALLIN"/>
</dbReference>
<protein>
    <submittedName>
        <fullName evidence="4">HSPB3 protein</fullName>
    </submittedName>
</protein>
<accession>A0ABS2Y155</accession>
<reference evidence="4" key="1">
    <citation type="journal article" date="2021" name="Cell">
        <title>Tracing the genetic footprints of vertebrate landing in non-teleost ray-finned fishes.</title>
        <authorList>
            <person name="Bi X."/>
            <person name="Wang K."/>
            <person name="Yang L."/>
            <person name="Pan H."/>
            <person name="Jiang H."/>
            <person name="Wei Q."/>
            <person name="Fang M."/>
            <person name="Yu H."/>
            <person name="Zhu C."/>
            <person name="Cai Y."/>
            <person name="He Y."/>
            <person name="Gan X."/>
            <person name="Zeng H."/>
            <person name="Yu D."/>
            <person name="Zhu Y."/>
            <person name="Jiang H."/>
            <person name="Qiu Q."/>
            <person name="Yang H."/>
            <person name="Zhang Y.E."/>
            <person name="Wang W."/>
            <person name="Zhu M."/>
            <person name="He S."/>
            <person name="Zhang G."/>
        </authorList>
    </citation>
    <scope>NUCLEOTIDE SEQUENCE</scope>
    <source>
        <strain evidence="4">Pddl_001</strain>
    </source>
</reference>
<comment type="caution">
    <text evidence="4">The sequence shown here is derived from an EMBL/GenBank/DDBJ whole genome shotgun (WGS) entry which is preliminary data.</text>
</comment>
<comment type="similarity">
    <text evidence="1 2">Belongs to the small heat shock protein (HSP20) family.</text>
</comment>
<evidence type="ECO:0000259" key="3">
    <source>
        <dbReference type="PROSITE" id="PS01031"/>
    </source>
</evidence>
<dbReference type="InterPro" id="IPR001436">
    <property type="entry name" value="Alpha-crystallin/sHSP_animal"/>
</dbReference>
<feature type="non-terminal residue" evidence="4">
    <location>
        <position position="1"/>
    </location>
</feature>
<sequence length="162" mass="18161">MTAYRKTKGIPGRSTGLSLDSIFVKSSRMEGVTIRHWLKCPVRYQAWFAEKEECKEEHSLFALPAPSIPGLKLGSEGAATGEKGRELAFQVLLDVAQFRPEEILIQVYKGWLLKSQHEPWLDEHGFISRSFTHQYKLPGGLQARGLSAVLCHDGTPVVETRP</sequence>
<organism evidence="4 5">
    <name type="scientific">Polyodon spathula</name>
    <name type="common">North American paddlefish</name>
    <name type="synonym">Squalus spathula</name>
    <dbReference type="NCBI Taxonomy" id="7913"/>
    <lineage>
        <taxon>Eukaryota</taxon>
        <taxon>Metazoa</taxon>
        <taxon>Chordata</taxon>
        <taxon>Craniata</taxon>
        <taxon>Vertebrata</taxon>
        <taxon>Euteleostomi</taxon>
        <taxon>Actinopterygii</taxon>
        <taxon>Chondrostei</taxon>
        <taxon>Acipenseriformes</taxon>
        <taxon>Polyodontidae</taxon>
        <taxon>Polyodon</taxon>
    </lineage>
</organism>
<dbReference type="Proteomes" id="UP001166093">
    <property type="component" value="Unassembled WGS sequence"/>
</dbReference>
<dbReference type="Gene3D" id="2.60.40.790">
    <property type="match status" value="1"/>
</dbReference>
<dbReference type="PANTHER" id="PTHR47097:SF1">
    <property type="entry name" value="HEAT SHOCK PROTEIN BETA-3"/>
    <property type="match status" value="1"/>
</dbReference>